<protein>
    <recommendedName>
        <fullName evidence="2">Mitochondria-eating protein C-terminal domain-containing protein</fullName>
    </recommendedName>
</protein>
<reference evidence="3" key="1">
    <citation type="submission" date="2018-11" db="EMBL/GenBank/DDBJ databases">
        <authorList>
            <person name="Alioto T."/>
            <person name="Alioto T."/>
        </authorList>
    </citation>
    <scope>NUCLEOTIDE SEQUENCE</scope>
</reference>
<dbReference type="AlphaFoldDB" id="A0A8B6ECT5"/>
<gene>
    <name evidence="3" type="ORF">MGAL_10B080066</name>
</gene>
<comment type="caution">
    <text evidence="3">The sequence shown here is derived from an EMBL/GenBank/DDBJ whole genome shotgun (WGS) entry which is preliminary data.</text>
</comment>
<keyword evidence="1" id="KW-0175">Coiled coil</keyword>
<dbReference type="Pfam" id="PF16026">
    <property type="entry name" value="MIEAP"/>
    <property type="match status" value="1"/>
</dbReference>
<feature type="coiled-coil region" evidence="1">
    <location>
        <begin position="22"/>
        <end position="70"/>
    </location>
</feature>
<name>A0A8B6ECT5_MYTGA</name>
<accession>A0A8B6ECT5</accession>
<dbReference type="EMBL" id="UYJE01005012">
    <property type="protein sequence ID" value="VDI33139.1"/>
    <property type="molecule type" value="Genomic_DNA"/>
</dbReference>
<dbReference type="Proteomes" id="UP000596742">
    <property type="component" value="Unassembled WGS sequence"/>
</dbReference>
<dbReference type="OrthoDB" id="6148910at2759"/>
<dbReference type="InterPro" id="IPR031981">
    <property type="entry name" value="MIEAP_C"/>
</dbReference>
<evidence type="ECO:0000259" key="2">
    <source>
        <dbReference type="Pfam" id="PF16026"/>
    </source>
</evidence>
<feature type="domain" description="Mitochondria-eating protein C-terminal" evidence="2">
    <location>
        <begin position="95"/>
        <end position="291"/>
    </location>
</feature>
<evidence type="ECO:0000313" key="4">
    <source>
        <dbReference type="Proteomes" id="UP000596742"/>
    </source>
</evidence>
<proteinExistence type="predicted"/>
<sequence length="300" mass="35505">MKDKEIQRVMREKEDKTLSPFKKQLIEQKEKENQLILLLKENEDKVFALRKEKDDKIRALQKEKDDFQTRKSSVAVEKLTAGNPAITDRGDPIRPMKIGEMYGELYDNEWTDAMDVTVEAKGFYPDMGSAEVEEIVIRHLYRLLMCIYHQCVTFSAEQLSIIRKSIATTLHLELHFDDASTSFPMYKEIIQIRRQYTEKSLNFLLENQVLQEKMVLHDWEYEYKNEHLVLSLMKTPFFEKCIRLCWLMAIENPYMHLEGDLQPGSTFDNNLYKEFVQSGNRVKYVVWPAMFLHINGPLLY</sequence>
<evidence type="ECO:0000256" key="1">
    <source>
        <dbReference type="SAM" id="Coils"/>
    </source>
</evidence>
<organism evidence="3 4">
    <name type="scientific">Mytilus galloprovincialis</name>
    <name type="common">Mediterranean mussel</name>
    <dbReference type="NCBI Taxonomy" id="29158"/>
    <lineage>
        <taxon>Eukaryota</taxon>
        <taxon>Metazoa</taxon>
        <taxon>Spiralia</taxon>
        <taxon>Lophotrochozoa</taxon>
        <taxon>Mollusca</taxon>
        <taxon>Bivalvia</taxon>
        <taxon>Autobranchia</taxon>
        <taxon>Pteriomorphia</taxon>
        <taxon>Mytilida</taxon>
        <taxon>Mytiloidea</taxon>
        <taxon>Mytilidae</taxon>
        <taxon>Mytilinae</taxon>
        <taxon>Mytilus</taxon>
    </lineage>
</organism>
<evidence type="ECO:0000313" key="3">
    <source>
        <dbReference type="EMBL" id="VDI33139.1"/>
    </source>
</evidence>
<keyword evidence="4" id="KW-1185">Reference proteome</keyword>